<dbReference type="NCBIfam" id="NF002816">
    <property type="entry name" value="PRK02971.1-2"/>
    <property type="match status" value="1"/>
</dbReference>
<evidence type="ECO:0000256" key="6">
    <source>
        <dbReference type="ARBA" id="ARBA00022556"/>
    </source>
</evidence>
<dbReference type="GO" id="GO:0009245">
    <property type="term" value="P:lipid A biosynthetic process"/>
    <property type="evidence" value="ECO:0007669"/>
    <property type="project" value="UniProtKB-UniRule"/>
</dbReference>
<comment type="subcellular location">
    <subcellularLocation>
        <location evidence="12">Cell inner membrane</location>
        <topology evidence="12">Multi-pass membrane protein</topology>
    </subcellularLocation>
    <subcellularLocation>
        <location evidence="1">Cell membrane</location>
        <topology evidence="1">Multi-pass membrane protein</topology>
    </subcellularLocation>
</comment>
<name>A0A518XJN2_9GAMM</name>
<dbReference type="UniPathway" id="UPA00030"/>
<dbReference type="HAMAP" id="MF_00538">
    <property type="entry name" value="Flippase_ArnF"/>
    <property type="match status" value="1"/>
</dbReference>
<dbReference type="PANTHER" id="PTHR30561">
    <property type="entry name" value="SMR FAMILY PROTON-DEPENDENT DRUG EFFLUX TRANSPORTER SUGE"/>
    <property type="match status" value="1"/>
</dbReference>
<keyword evidence="6 12" id="KW-0441">Lipid A biosynthesis</keyword>
<feature type="transmembrane region" description="Helical" evidence="12">
    <location>
        <begin position="98"/>
        <end position="117"/>
    </location>
</feature>
<keyword evidence="9 12" id="KW-1133">Transmembrane helix</keyword>
<dbReference type="Proteomes" id="UP000319411">
    <property type="component" value="Plasmid unnamed2"/>
</dbReference>
<dbReference type="GO" id="GO:0009103">
    <property type="term" value="P:lipopolysaccharide biosynthetic process"/>
    <property type="evidence" value="ECO:0007669"/>
    <property type="project" value="UniProtKB-UniRule"/>
</dbReference>
<dbReference type="RefSeq" id="WP_145891935.1">
    <property type="nucleotide sequence ID" value="NZ_CP032704.1"/>
</dbReference>
<proteinExistence type="inferred from homology"/>
<comment type="function">
    <text evidence="12">Translocates 4-amino-4-deoxy-L-arabinose-phosphoundecaprenol (alpha-L-Ara4N-phosphoundecaprenol) from the cytoplasmic to the periplasmic side of the inner membrane.</text>
</comment>
<evidence type="ECO:0000256" key="5">
    <source>
        <dbReference type="ARBA" id="ARBA00022519"/>
    </source>
</evidence>
<dbReference type="GO" id="GO:1901505">
    <property type="term" value="F:carbohydrate derivative transmembrane transporter activity"/>
    <property type="evidence" value="ECO:0007669"/>
    <property type="project" value="InterPro"/>
</dbReference>
<evidence type="ECO:0000256" key="11">
    <source>
        <dbReference type="ARBA" id="ARBA00023136"/>
    </source>
</evidence>
<dbReference type="SUPFAM" id="SSF103481">
    <property type="entry name" value="Multidrug resistance efflux transporter EmrE"/>
    <property type="match status" value="1"/>
</dbReference>
<evidence type="ECO:0000256" key="4">
    <source>
        <dbReference type="ARBA" id="ARBA00022516"/>
    </source>
</evidence>
<evidence type="ECO:0000256" key="7">
    <source>
        <dbReference type="ARBA" id="ARBA00022692"/>
    </source>
</evidence>
<feature type="transmembrane region" description="Helical" evidence="12">
    <location>
        <begin position="44"/>
        <end position="62"/>
    </location>
</feature>
<comment type="subunit">
    <text evidence="12">Heterodimer of ArnE and ArnF.</text>
</comment>
<evidence type="ECO:0000313" key="13">
    <source>
        <dbReference type="EMBL" id="QDY44390.1"/>
    </source>
</evidence>
<dbReference type="InterPro" id="IPR037185">
    <property type="entry name" value="EmrE-like"/>
</dbReference>
<keyword evidence="3 12" id="KW-1003">Cell membrane</keyword>
<comment type="similarity">
    <text evidence="12">Belongs to the ArnF family.</text>
</comment>
<dbReference type="KEGG" id="pdis:D8B20_20955"/>
<dbReference type="InterPro" id="IPR000390">
    <property type="entry name" value="Small_drug/metabolite_transptr"/>
</dbReference>
<keyword evidence="4 12" id="KW-0444">Lipid biosynthesis</keyword>
<evidence type="ECO:0000256" key="8">
    <source>
        <dbReference type="ARBA" id="ARBA00022985"/>
    </source>
</evidence>
<dbReference type="GO" id="GO:0005886">
    <property type="term" value="C:plasma membrane"/>
    <property type="evidence" value="ECO:0007669"/>
    <property type="project" value="UniProtKB-SubCell"/>
</dbReference>
<evidence type="ECO:0000256" key="2">
    <source>
        <dbReference type="ARBA" id="ARBA00022448"/>
    </source>
</evidence>
<comment type="pathway">
    <text evidence="12">Bacterial outer membrane biogenesis; lipopolysaccharide biosynthesis.</text>
</comment>
<organism evidence="13 14">
    <name type="scientific">Candidatus Pantoea soli</name>
    <dbReference type="NCBI Taxonomy" id="3098669"/>
    <lineage>
        <taxon>Bacteria</taxon>
        <taxon>Pseudomonadati</taxon>
        <taxon>Pseudomonadota</taxon>
        <taxon>Gammaproteobacteria</taxon>
        <taxon>Enterobacterales</taxon>
        <taxon>Erwiniaceae</taxon>
        <taxon>Pantoea</taxon>
    </lineage>
</organism>
<feature type="transmembrane region" description="Helical" evidence="12">
    <location>
        <begin position="74"/>
        <end position="92"/>
    </location>
</feature>
<dbReference type="InterPro" id="IPR022832">
    <property type="entry name" value="Flippase_ArnF"/>
</dbReference>
<evidence type="ECO:0000256" key="10">
    <source>
        <dbReference type="ARBA" id="ARBA00023098"/>
    </source>
</evidence>
<dbReference type="AlphaFoldDB" id="A0A518XJN2"/>
<keyword evidence="13" id="KW-0614">Plasmid</keyword>
<keyword evidence="2 12" id="KW-0813">Transport</keyword>
<evidence type="ECO:0000256" key="9">
    <source>
        <dbReference type="ARBA" id="ARBA00022989"/>
    </source>
</evidence>
<dbReference type="OrthoDB" id="5592809at2"/>
<protein>
    <recommendedName>
        <fullName evidence="12">Probable 4-amino-4-deoxy-L-arabinose-phosphoundecaprenol flippase subunit ArnF</fullName>
        <shortName evidence="12">L-Ara4N-phosphoundecaprenol flippase subunit ArnF</shortName>
    </recommendedName>
    <alternativeName>
        <fullName evidence="12">Undecaprenyl phosphate-aminoarabinose flippase subunit ArnF</fullName>
    </alternativeName>
</protein>
<evidence type="ECO:0000256" key="1">
    <source>
        <dbReference type="ARBA" id="ARBA00004651"/>
    </source>
</evidence>
<keyword evidence="5 12" id="KW-0997">Cell inner membrane</keyword>
<comment type="caution">
    <text evidence="12">Lacks conserved residue(s) required for the propagation of feature annotation.</text>
</comment>
<keyword evidence="14" id="KW-1185">Reference proteome</keyword>
<sequence>MRGYCWAICSVFLVTAAQLALRGAASQLPALTLSALLEMSFPLLLLLLAGLAGYLLSMICWVSALRHLPLSRAYPVLSLSYILVWGCALILPLNHERFHSGSIPGVMMIIAGIYLIVMSPKKSV</sequence>
<keyword evidence="10 12" id="KW-0443">Lipid metabolism</keyword>
<geneLocation type="plasmid" evidence="13 14">
    <name>unnamed2</name>
</geneLocation>
<gene>
    <name evidence="12" type="primary">arnF</name>
    <name evidence="13" type="ORF">D8B20_20955</name>
</gene>
<evidence type="ECO:0000313" key="14">
    <source>
        <dbReference type="Proteomes" id="UP000319411"/>
    </source>
</evidence>
<evidence type="ECO:0000256" key="3">
    <source>
        <dbReference type="ARBA" id="ARBA00022475"/>
    </source>
</evidence>
<dbReference type="PANTHER" id="PTHR30561:SF9">
    <property type="entry name" value="4-AMINO-4-DEOXY-L-ARABINOSE-PHOSPHOUNDECAPRENOL FLIPPASE SUBUNIT ARNF-RELATED"/>
    <property type="match status" value="1"/>
</dbReference>
<evidence type="ECO:0000256" key="12">
    <source>
        <dbReference type="HAMAP-Rule" id="MF_00538"/>
    </source>
</evidence>
<keyword evidence="7 12" id="KW-0812">Transmembrane</keyword>
<keyword evidence="11 12" id="KW-0472">Membrane</keyword>
<reference evidence="13 14" key="1">
    <citation type="submission" date="2018-10" db="EMBL/GenBank/DDBJ databases">
        <title>Genome Sequencing of Pantoea dispersa DSM 32899.</title>
        <authorList>
            <person name="Nawrath M."/>
            <person name="Ottenheim C."/>
            <person name="Wilm A."/>
            <person name="Zimmermann W."/>
            <person name="Wu J.C."/>
        </authorList>
    </citation>
    <scope>NUCLEOTIDE SEQUENCE [LARGE SCALE GENOMIC DNA]</scope>
    <source>
        <strain evidence="13 14">DSM 32899</strain>
        <plasmid evidence="13 14">unnamed2</plasmid>
    </source>
</reference>
<dbReference type="Gene3D" id="1.10.3730.20">
    <property type="match status" value="1"/>
</dbReference>
<accession>A0A518XJN2</accession>
<dbReference type="EMBL" id="CP032704">
    <property type="protein sequence ID" value="QDY44390.1"/>
    <property type="molecule type" value="Genomic_DNA"/>
</dbReference>
<keyword evidence="8 12" id="KW-0448">Lipopolysaccharide biosynthesis</keyword>